<dbReference type="InterPro" id="IPR031868">
    <property type="entry name" value="Phage_clamp_gp62"/>
</dbReference>
<gene>
    <name evidence="1" type="ORF">R290704_155</name>
</gene>
<evidence type="ECO:0000313" key="1">
    <source>
        <dbReference type="EMBL" id="AMO42937.1"/>
    </source>
</evidence>
<accession>A0A127KLL4</accession>
<dbReference type="GO" id="GO:0003677">
    <property type="term" value="F:DNA binding"/>
    <property type="evidence" value="ECO:0007669"/>
    <property type="project" value="InterPro"/>
</dbReference>
<proteinExistence type="predicted"/>
<protein>
    <submittedName>
        <fullName evidence="1">DNA polymerase clamp loader subunit</fullName>
    </submittedName>
</protein>
<evidence type="ECO:0000313" key="2">
    <source>
        <dbReference type="Proteomes" id="UP000201797"/>
    </source>
</evidence>
<dbReference type="EMBL" id="KU594605">
    <property type="protein sequence ID" value="AMO42937.1"/>
    <property type="molecule type" value="Genomic_DNA"/>
</dbReference>
<dbReference type="KEGG" id="vg:29124159"/>
<dbReference type="OrthoDB" id="12022at10239"/>
<keyword evidence="2" id="KW-1185">Reference proteome</keyword>
<dbReference type="Pfam" id="PF16790">
    <property type="entry name" value="Phage_clamp_A"/>
    <property type="match status" value="1"/>
</dbReference>
<dbReference type="RefSeq" id="YP_009302236.1">
    <property type="nucleotide sequence ID" value="NC_031242.1"/>
</dbReference>
<name>A0A127KLL4_9CAUD</name>
<dbReference type="Gene3D" id="1.20.272.50">
    <property type="entry name" value="Bacteriophage clamp loader A subunit, A' domain"/>
    <property type="match status" value="1"/>
</dbReference>
<reference evidence="1 2" key="1">
    <citation type="submission" date="2016-01" db="EMBL/GenBank/DDBJ databases">
        <title>The genomic content and context of auxiliary metabolic genes in marine cyanophages.</title>
        <authorList>
            <person name="Marston M.F."/>
            <person name="Martiny J.B.H."/>
            <person name="Crummett L.T."/>
        </authorList>
    </citation>
    <scope>NUCLEOTIDE SEQUENCE [LARGE SCALE GENOMIC DNA]</scope>
    <source>
        <strain evidence="1">RW_29_0704</strain>
    </source>
</reference>
<sequence>MSFDERYPLKDYLNSINLSKKNLMEDEDPLWEKNYPPYIINKCMSHHMDTVMFANEMNQYPGLDKKLQYDFFINTVRPRKRFSPWGKKEKVKDIELVKEFYGYSTEKAMQALRILTDNQLEIIKDKLNKGGKKR</sequence>
<dbReference type="GO" id="GO:0006260">
    <property type="term" value="P:DNA replication"/>
    <property type="evidence" value="ECO:0007669"/>
    <property type="project" value="InterPro"/>
</dbReference>
<dbReference type="Proteomes" id="UP000201797">
    <property type="component" value="Segment"/>
</dbReference>
<dbReference type="GeneID" id="29124159"/>
<organism evidence="1 2">
    <name type="scientific">Cyanophage S-RIM50</name>
    <dbReference type="NCBI Taxonomy" id="687803"/>
    <lineage>
        <taxon>Viruses</taxon>
        <taxon>Duplodnaviria</taxon>
        <taxon>Heunggongvirae</taxon>
        <taxon>Uroviricota</taxon>
        <taxon>Caudoviricetes</taxon>
        <taxon>Pantevenvirales</taxon>
        <taxon>Kyanoviridae</taxon>
        <taxon>Neptunevirus</taxon>
        <taxon>Neptunevirus srim50</taxon>
    </lineage>
</organism>